<dbReference type="AlphaFoldDB" id="A0A252CFC3"/>
<dbReference type="EMBL" id="MUIZ01000001">
    <property type="protein sequence ID" value="OUK05251.1"/>
    <property type="molecule type" value="Genomic_DNA"/>
</dbReference>
<dbReference type="RefSeq" id="WP_086582029.1">
    <property type="nucleotide sequence ID" value="NZ_MUIZ01000001.1"/>
</dbReference>
<dbReference type="Proteomes" id="UP000194606">
    <property type="component" value="Unassembled WGS sequence"/>
</dbReference>
<evidence type="ECO:0000313" key="1">
    <source>
        <dbReference type="EMBL" id="OUK05251.1"/>
    </source>
</evidence>
<name>A0A252CFC3_9LACT</name>
<comment type="caution">
    <text evidence="1">The sequence shown here is derived from an EMBL/GenBank/DDBJ whole genome shotgun (WGS) entry which is preliminary data.</text>
</comment>
<proteinExistence type="predicted"/>
<accession>A0A252CFC3</accession>
<reference evidence="1 2" key="1">
    <citation type="submission" date="2017-02" db="EMBL/GenBank/DDBJ databases">
        <authorList>
            <person name="Peterson S.W."/>
        </authorList>
    </citation>
    <scope>NUCLEOTIDE SEQUENCE [LARGE SCALE GENOMIC DNA]</scope>
    <source>
        <strain evidence="1">159469</strain>
    </source>
</reference>
<gene>
    <name evidence="1" type="ORF">BZZ03_00605</name>
</gene>
<evidence type="ECO:0000313" key="2">
    <source>
        <dbReference type="Proteomes" id="UP000194606"/>
    </source>
</evidence>
<protein>
    <submittedName>
        <fullName evidence="1">Uncharacterized protein</fullName>
    </submittedName>
</protein>
<organism evidence="1 2">
    <name type="scientific">Lactococcus petauri</name>
    <dbReference type="NCBI Taxonomy" id="1940789"/>
    <lineage>
        <taxon>Bacteria</taxon>
        <taxon>Bacillati</taxon>
        <taxon>Bacillota</taxon>
        <taxon>Bacilli</taxon>
        <taxon>Lactobacillales</taxon>
        <taxon>Streptococcaceae</taxon>
        <taxon>Lactococcus</taxon>
    </lineage>
</organism>
<sequence>MNKNNNISTAFKISKTDSKIIENIIEYEGTPEAILRFEELSEQLSDYSYWFLLSTLWVSYTGYTELQTWKRLFSNSRANKSISLMKPDELRELKKLPNKILAYRVHRKDETDWIAYTLDFDVALRFAKERETDEITVYKIKKNSILSLFLRRGEFEVLVLDKDRAQQVTTIKMNDKTSR</sequence>